<accession>A0A9E7GCQ6</accession>
<feature type="compositionally biased region" description="Low complexity" evidence="1">
    <location>
        <begin position="100"/>
        <end position="135"/>
    </location>
</feature>
<feature type="compositionally biased region" description="Basic residues" evidence="1">
    <location>
        <begin position="13"/>
        <end position="24"/>
    </location>
</feature>
<name>A0A9E7GCQ6_9LILI</name>
<dbReference type="EMBL" id="CP097508">
    <property type="protein sequence ID" value="URE09898.1"/>
    <property type="molecule type" value="Genomic_DNA"/>
</dbReference>
<sequence>MAVTNGGQSIKSKYPHTHRQHKPVSKVLPPADLKLFPLTSAKSGCCCITPHLLAFPSSSSSRTTTTSCLCAVTSLAFRPWPARCSIWRSTSPSTERITATRPTSSSTPSSSGQSSTPPSSSSTSPRRSSTCPPGSAVASWPSTSASPLRWPSGCFMRSWIGEPDPWPRSSASSAGPAAVASRVALASLLLGR</sequence>
<keyword evidence="3" id="KW-1185">Reference proteome</keyword>
<reference evidence="2" key="1">
    <citation type="submission" date="2022-05" db="EMBL/GenBank/DDBJ databases">
        <title>The Musa troglodytarum L. genome provides insights into the mechanism of non-climacteric behaviour and enrichment of carotenoids.</title>
        <authorList>
            <person name="Wang J."/>
        </authorList>
    </citation>
    <scope>NUCLEOTIDE SEQUENCE</scope>
    <source>
        <tissue evidence="2">Leaf</tissue>
    </source>
</reference>
<dbReference type="EMBL" id="CP097508">
    <property type="protein sequence ID" value="URE09897.1"/>
    <property type="molecule type" value="Genomic_DNA"/>
</dbReference>
<organism evidence="2 3">
    <name type="scientific">Musa troglodytarum</name>
    <name type="common">fe'i banana</name>
    <dbReference type="NCBI Taxonomy" id="320322"/>
    <lineage>
        <taxon>Eukaryota</taxon>
        <taxon>Viridiplantae</taxon>
        <taxon>Streptophyta</taxon>
        <taxon>Embryophyta</taxon>
        <taxon>Tracheophyta</taxon>
        <taxon>Spermatophyta</taxon>
        <taxon>Magnoliopsida</taxon>
        <taxon>Liliopsida</taxon>
        <taxon>Zingiberales</taxon>
        <taxon>Musaceae</taxon>
        <taxon>Musa</taxon>
    </lineage>
</organism>
<evidence type="ECO:0000313" key="3">
    <source>
        <dbReference type="Proteomes" id="UP001055439"/>
    </source>
</evidence>
<dbReference type="Proteomes" id="UP001055439">
    <property type="component" value="Chromosome 6"/>
</dbReference>
<feature type="region of interest" description="Disordered" evidence="1">
    <location>
        <begin position="1"/>
        <end position="26"/>
    </location>
</feature>
<proteinExistence type="predicted"/>
<feature type="region of interest" description="Disordered" evidence="1">
    <location>
        <begin position="91"/>
        <end position="145"/>
    </location>
</feature>
<evidence type="ECO:0000313" key="2">
    <source>
        <dbReference type="EMBL" id="URE09897.1"/>
    </source>
</evidence>
<feature type="compositionally biased region" description="Polar residues" evidence="1">
    <location>
        <begin position="1"/>
        <end position="11"/>
    </location>
</feature>
<evidence type="ECO:0000256" key="1">
    <source>
        <dbReference type="SAM" id="MobiDB-lite"/>
    </source>
</evidence>
<dbReference type="EMBL" id="CP097508">
    <property type="protein sequence ID" value="URE09899.1"/>
    <property type="molecule type" value="Genomic_DNA"/>
</dbReference>
<gene>
    <name evidence="2" type="ORF">MUK42_23421</name>
</gene>
<dbReference type="AlphaFoldDB" id="A0A9E7GCQ6"/>
<protein>
    <submittedName>
        <fullName evidence="2">Uncharacterized protein</fullName>
    </submittedName>
</protein>